<dbReference type="InterPro" id="IPR051934">
    <property type="entry name" value="Phage_Tail_Fiber_Structural"/>
</dbReference>
<proteinExistence type="predicted"/>
<dbReference type="InterPro" id="IPR022225">
    <property type="entry name" value="Phage_tail_fibre_N"/>
</dbReference>
<evidence type="ECO:0000313" key="3">
    <source>
        <dbReference type="Proteomes" id="UP001189143"/>
    </source>
</evidence>
<dbReference type="RefSeq" id="WP_317049775.1">
    <property type="nucleotide sequence ID" value="NZ_CAMRXC010000258.1"/>
</dbReference>
<dbReference type="EMBL" id="CAMTCP010000271">
    <property type="protein sequence ID" value="CAI3676933.1"/>
    <property type="molecule type" value="Genomic_DNA"/>
</dbReference>
<evidence type="ECO:0000259" key="1">
    <source>
        <dbReference type="Pfam" id="PF12571"/>
    </source>
</evidence>
<protein>
    <submittedName>
        <fullName evidence="2">Phage tail fiber protein</fullName>
    </submittedName>
</protein>
<name>A0AAD2DF31_9CLOT</name>
<evidence type="ECO:0000313" key="2">
    <source>
        <dbReference type="EMBL" id="CAI3676933.1"/>
    </source>
</evidence>
<dbReference type="PANTHER" id="PTHR35191">
    <property type="entry name" value="PROPHAGE SIDE TAIL FIBER PROTEIN HOMOLOG STFQ-RELATED"/>
    <property type="match status" value="1"/>
</dbReference>
<sequence>MAEKFYTIITDIGKAKIANCISQATKVDFVKMKVGDGGGKYYNPIETQTDLINTVWEGDIGHVVVDKENPNWINIEVILPADVGGFMIREYGVFDSENNLLAIAKCAETYKPVAAEGSTKELNMKMILAISNIDSITLKIDPALMYAKKKDLDVISNKVNELEDKLNKHIDDSLYQEAGGTATAITLSMLTLKNGYSKTFIATANNNGSATTINGKPLYKPGTTTGPNIKEGKAYTVWYNSVSDCFFLQASAEGDATVAQVLAGAIFSTDDDTGLVGIMPNNGSLNKVLSLNETFNLPAGYYSGGRVTQNIPNNGAMNANLNCGQSKDIPAGYTNGGRITANSLASQTPANADASTIIAGRNAWVNGNLINGNASVQSLGGKKFSTGSFGEIASNATVTASFGFRPSAIVGYSGSWAVLSFIVGSTAGGGLYSVRTAAVCATISLKDDGFLLYNTGKGGIIPGLTWCAYE</sequence>
<reference evidence="2" key="1">
    <citation type="submission" date="2022-10" db="EMBL/GenBank/DDBJ databases">
        <authorList>
            <person name="Aires J."/>
            <person name="Mesa V."/>
        </authorList>
    </citation>
    <scope>NUCLEOTIDE SEQUENCE</scope>
    <source>
        <strain evidence="2">Clostridium neonatale JD116</strain>
    </source>
</reference>
<comment type="caution">
    <text evidence="2">The sequence shown here is derived from an EMBL/GenBank/DDBJ whole genome shotgun (WGS) entry which is preliminary data.</text>
</comment>
<dbReference type="Proteomes" id="UP001189143">
    <property type="component" value="Unassembled WGS sequence"/>
</dbReference>
<accession>A0AAD2DF31</accession>
<organism evidence="2 3">
    <name type="scientific">Clostridium neonatale</name>
    <dbReference type="NCBI Taxonomy" id="137838"/>
    <lineage>
        <taxon>Bacteria</taxon>
        <taxon>Bacillati</taxon>
        <taxon>Bacillota</taxon>
        <taxon>Clostridia</taxon>
        <taxon>Eubacteriales</taxon>
        <taxon>Clostridiaceae</taxon>
        <taxon>Clostridium</taxon>
    </lineage>
</organism>
<gene>
    <name evidence="2" type="ORF">CNEO2_700033</name>
</gene>
<dbReference type="Pfam" id="PF12571">
    <property type="entry name" value="Phage_tail_fib"/>
    <property type="match status" value="1"/>
</dbReference>
<feature type="domain" description="Phage tail fibre protein N-terminal" evidence="1">
    <location>
        <begin position="1"/>
        <end position="149"/>
    </location>
</feature>
<dbReference type="AlphaFoldDB" id="A0AAD2DF31"/>
<dbReference type="PANTHER" id="PTHR35191:SF1">
    <property type="entry name" value="PROPHAGE SIDE TAIL FIBER PROTEIN HOMOLOG STFQ-RELATED"/>
    <property type="match status" value="1"/>
</dbReference>